<dbReference type="PANTHER" id="PTHR13932:SF6">
    <property type="entry name" value="OXYGEN-INDEPENDENT COPROPORPHYRINOGEN III OXIDASE"/>
    <property type="match status" value="1"/>
</dbReference>
<comment type="similarity">
    <text evidence="4">Belongs to the anaerobic coproporphyrinogen-III oxidase family.</text>
</comment>
<organism evidence="19 20">
    <name type="scientific">Eiseniibacteriota bacterium</name>
    <dbReference type="NCBI Taxonomy" id="2212470"/>
    <lineage>
        <taxon>Bacteria</taxon>
        <taxon>Candidatus Eiseniibacteriota</taxon>
    </lineage>
</organism>
<dbReference type="GO" id="GO:0046872">
    <property type="term" value="F:metal ion binding"/>
    <property type="evidence" value="ECO:0007669"/>
    <property type="project" value="UniProtKB-KW"/>
</dbReference>
<evidence type="ECO:0000256" key="4">
    <source>
        <dbReference type="ARBA" id="ARBA00005493"/>
    </source>
</evidence>
<dbReference type="GO" id="GO:0051989">
    <property type="term" value="F:coproporphyrinogen dehydrogenase activity"/>
    <property type="evidence" value="ECO:0007669"/>
    <property type="project" value="UniProtKB-EC"/>
</dbReference>
<dbReference type="EMBL" id="VBPB01000181">
    <property type="protein sequence ID" value="TMQ71168.1"/>
    <property type="molecule type" value="Genomic_DNA"/>
</dbReference>
<dbReference type="InterPro" id="IPR058240">
    <property type="entry name" value="rSAM_sf"/>
</dbReference>
<evidence type="ECO:0000256" key="15">
    <source>
        <dbReference type="ARBA" id="ARBA00023244"/>
    </source>
</evidence>
<evidence type="ECO:0000256" key="13">
    <source>
        <dbReference type="ARBA" id="ARBA00023004"/>
    </source>
</evidence>
<dbReference type="InterPro" id="IPR010723">
    <property type="entry name" value="HemN_C"/>
</dbReference>
<dbReference type="InterPro" id="IPR034505">
    <property type="entry name" value="Coproporphyrinogen-III_oxidase"/>
</dbReference>
<dbReference type="EC" id="1.3.98.3" evidence="6"/>
<feature type="non-terminal residue" evidence="19">
    <location>
        <position position="1"/>
    </location>
</feature>
<comment type="catalytic activity">
    <reaction evidence="17">
        <text>coproporphyrinogen III + 2 S-adenosyl-L-methionine = protoporphyrinogen IX + 2 5'-deoxyadenosine + 2 L-methionine + 2 CO2</text>
        <dbReference type="Rhea" id="RHEA:15425"/>
        <dbReference type="ChEBI" id="CHEBI:16526"/>
        <dbReference type="ChEBI" id="CHEBI:17319"/>
        <dbReference type="ChEBI" id="CHEBI:57307"/>
        <dbReference type="ChEBI" id="CHEBI:57309"/>
        <dbReference type="ChEBI" id="CHEBI:57844"/>
        <dbReference type="ChEBI" id="CHEBI:59789"/>
        <dbReference type="EC" id="1.3.98.3"/>
    </reaction>
</comment>
<keyword evidence="10" id="KW-0949">S-adenosyl-L-methionine</keyword>
<evidence type="ECO:0000256" key="5">
    <source>
        <dbReference type="ARBA" id="ARBA00011245"/>
    </source>
</evidence>
<proteinExistence type="inferred from homology"/>
<evidence type="ECO:0000256" key="9">
    <source>
        <dbReference type="ARBA" id="ARBA00022490"/>
    </source>
</evidence>
<feature type="domain" description="HemN C-terminal" evidence="18">
    <location>
        <begin position="159"/>
        <end position="231"/>
    </location>
</feature>
<gene>
    <name evidence="19" type="ORF">E6K81_10800</name>
</gene>
<evidence type="ECO:0000256" key="2">
    <source>
        <dbReference type="ARBA" id="ARBA00004496"/>
    </source>
</evidence>
<dbReference type="GO" id="GO:0005737">
    <property type="term" value="C:cytoplasm"/>
    <property type="evidence" value="ECO:0007669"/>
    <property type="project" value="UniProtKB-SubCell"/>
</dbReference>
<dbReference type="FunFam" id="1.10.10.920:FF:000001">
    <property type="entry name" value="Coproporphyrinogen-III oxidase"/>
    <property type="match status" value="1"/>
</dbReference>
<evidence type="ECO:0000256" key="11">
    <source>
        <dbReference type="ARBA" id="ARBA00022723"/>
    </source>
</evidence>
<dbReference type="Proteomes" id="UP000319771">
    <property type="component" value="Unassembled WGS sequence"/>
</dbReference>
<evidence type="ECO:0000256" key="6">
    <source>
        <dbReference type="ARBA" id="ARBA00011912"/>
    </source>
</evidence>
<comment type="subcellular location">
    <subcellularLocation>
        <location evidence="2">Cytoplasm</location>
    </subcellularLocation>
</comment>
<keyword evidence="15" id="KW-0627">Porphyrin biosynthesis</keyword>
<protein>
    <recommendedName>
        <fullName evidence="7">Oxygen-independent coproporphyrinogen III oxidase</fullName>
        <ecNumber evidence="6">1.3.98.3</ecNumber>
    </recommendedName>
    <alternativeName>
        <fullName evidence="16">Coproporphyrinogen III dehydrogenase</fullName>
    </alternativeName>
</protein>
<comment type="subunit">
    <text evidence="5">Monomer.</text>
</comment>
<keyword evidence="8" id="KW-0004">4Fe-4S</keyword>
<dbReference type="Pfam" id="PF06969">
    <property type="entry name" value="HemN_C"/>
    <property type="match status" value="1"/>
</dbReference>
<dbReference type="SUPFAM" id="SSF102114">
    <property type="entry name" value="Radical SAM enzymes"/>
    <property type="match status" value="1"/>
</dbReference>
<keyword evidence="9" id="KW-0963">Cytoplasm</keyword>
<name>A0A538U5I8_UNCEI</name>
<accession>A0A538U5I8</accession>
<evidence type="ECO:0000256" key="1">
    <source>
        <dbReference type="ARBA" id="ARBA00001966"/>
    </source>
</evidence>
<evidence type="ECO:0000313" key="19">
    <source>
        <dbReference type="EMBL" id="TMQ71168.1"/>
    </source>
</evidence>
<evidence type="ECO:0000256" key="7">
    <source>
        <dbReference type="ARBA" id="ARBA00020156"/>
    </source>
</evidence>
<evidence type="ECO:0000256" key="8">
    <source>
        <dbReference type="ARBA" id="ARBA00022485"/>
    </source>
</evidence>
<evidence type="ECO:0000256" key="17">
    <source>
        <dbReference type="ARBA" id="ARBA00048321"/>
    </source>
</evidence>
<evidence type="ECO:0000256" key="14">
    <source>
        <dbReference type="ARBA" id="ARBA00023014"/>
    </source>
</evidence>
<dbReference type="Gene3D" id="1.10.10.920">
    <property type="match status" value="1"/>
</dbReference>
<evidence type="ECO:0000259" key="18">
    <source>
        <dbReference type="Pfam" id="PF06969"/>
    </source>
</evidence>
<dbReference type="GO" id="GO:0051539">
    <property type="term" value="F:4 iron, 4 sulfur cluster binding"/>
    <property type="evidence" value="ECO:0007669"/>
    <property type="project" value="UniProtKB-KW"/>
</dbReference>
<evidence type="ECO:0000256" key="3">
    <source>
        <dbReference type="ARBA" id="ARBA00004785"/>
    </source>
</evidence>
<evidence type="ECO:0000313" key="20">
    <source>
        <dbReference type="Proteomes" id="UP000319771"/>
    </source>
</evidence>
<evidence type="ECO:0000256" key="10">
    <source>
        <dbReference type="ARBA" id="ARBA00022691"/>
    </source>
</evidence>
<reference evidence="19 20" key="1">
    <citation type="journal article" date="2019" name="Nat. Microbiol.">
        <title>Mediterranean grassland soil C-N compound turnover is dependent on rainfall and depth, and is mediated by genomically divergent microorganisms.</title>
        <authorList>
            <person name="Diamond S."/>
            <person name="Andeer P.F."/>
            <person name="Li Z."/>
            <person name="Crits-Christoph A."/>
            <person name="Burstein D."/>
            <person name="Anantharaman K."/>
            <person name="Lane K.R."/>
            <person name="Thomas B.C."/>
            <person name="Pan C."/>
            <person name="Northen T.R."/>
            <person name="Banfield J.F."/>
        </authorList>
    </citation>
    <scope>NUCLEOTIDE SEQUENCE [LARGE SCALE GENOMIC DNA]</scope>
    <source>
        <strain evidence="19">WS_11</strain>
    </source>
</reference>
<keyword evidence="14" id="KW-0411">Iron-sulfur</keyword>
<keyword evidence="12" id="KW-0560">Oxidoreductase</keyword>
<keyword evidence="13" id="KW-0408">Iron</keyword>
<dbReference type="PANTHER" id="PTHR13932">
    <property type="entry name" value="COPROPORPHYRINIGEN III OXIDASE"/>
    <property type="match status" value="1"/>
</dbReference>
<sequence length="258" mass="28816">SVNIDLIYGLPYQTAAGFTRTVQQVIALRPERVAVYSFAYVPWIKAHMKHIPTEALPDGTLKLELLGLTIDAFTGAGYRAIGMDHFALPEDELSRAVEARTLHRNFMGYTVQTARDMVALGISGIGDVQGAYAQNVKKLPEYYAALEAGRFPIERGIALDADDVVRRHIITNLMCNFHLDVREVERLFDLSFAGTFARELAELTGPDSPAAHGLIEVTRETIEVTALGRRFVRNVCMVFDRYLRAKATQERPVFSRTV</sequence>
<comment type="cofactor">
    <cofactor evidence="1">
        <name>[4Fe-4S] cluster</name>
        <dbReference type="ChEBI" id="CHEBI:49883"/>
    </cofactor>
</comment>
<dbReference type="GO" id="GO:0006782">
    <property type="term" value="P:protoporphyrinogen IX biosynthetic process"/>
    <property type="evidence" value="ECO:0007669"/>
    <property type="project" value="TreeGrafter"/>
</dbReference>
<evidence type="ECO:0000256" key="12">
    <source>
        <dbReference type="ARBA" id="ARBA00023002"/>
    </source>
</evidence>
<keyword evidence="11" id="KW-0479">Metal-binding</keyword>
<comment type="caution">
    <text evidence="19">The sequence shown here is derived from an EMBL/GenBank/DDBJ whole genome shotgun (WGS) entry which is preliminary data.</text>
</comment>
<comment type="pathway">
    <text evidence="3">Porphyrin-containing compound metabolism; protoporphyrin-IX biosynthesis; protoporphyrinogen-IX from coproporphyrinogen-III (AdoMet route): step 1/1.</text>
</comment>
<evidence type="ECO:0000256" key="16">
    <source>
        <dbReference type="ARBA" id="ARBA00030263"/>
    </source>
</evidence>
<dbReference type="AlphaFoldDB" id="A0A538U5I8"/>